<evidence type="ECO:0000313" key="3">
    <source>
        <dbReference type="Proteomes" id="UP000027222"/>
    </source>
</evidence>
<dbReference type="HOGENOM" id="CLU_514870_0_0_1"/>
<evidence type="ECO:0000256" key="1">
    <source>
        <dbReference type="SAM" id="MobiDB-lite"/>
    </source>
</evidence>
<dbReference type="EMBL" id="KL142381">
    <property type="protein sequence ID" value="KDR75434.1"/>
    <property type="molecule type" value="Genomic_DNA"/>
</dbReference>
<feature type="compositionally biased region" description="Polar residues" evidence="1">
    <location>
        <begin position="258"/>
        <end position="271"/>
    </location>
</feature>
<evidence type="ECO:0000313" key="2">
    <source>
        <dbReference type="EMBL" id="KDR75434.1"/>
    </source>
</evidence>
<proteinExistence type="predicted"/>
<reference evidence="3" key="1">
    <citation type="journal article" date="2014" name="Proc. Natl. Acad. Sci. U.S.A.">
        <title>Extensive sampling of basidiomycete genomes demonstrates inadequacy of the white-rot/brown-rot paradigm for wood decay fungi.</title>
        <authorList>
            <person name="Riley R."/>
            <person name="Salamov A.A."/>
            <person name="Brown D.W."/>
            <person name="Nagy L.G."/>
            <person name="Floudas D."/>
            <person name="Held B.W."/>
            <person name="Levasseur A."/>
            <person name="Lombard V."/>
            <person name="Morin E."/>
            <person name="Otillar R."/>
            <person name="Lindquist E.A."/>
            <person name="Sun H."/>
            <person name="LaButti K.M."/>
            <person name="Schmutz J."/>
            <person name="Jabbour D."/>
            <person name="Luo H."/>
            <person name="Baker S.E."/>
            <person name="Pisabarro A.G."/>
            <person name="Walton J.D."/>
            <person name="Blanchette R.A."/>
            <person name="Henrissat B."/>
            <person name="Martin F."/>
            <person name="Cullen D."/>
            <person name="Hibbett D.S."/>
            <person name="Grigoriev I.V."/>
        </authorList>
    </citation>
    <scope>NUCLEOTIDE SEQUENCE [LARGE SCALE GENOMIC DNA]</scope>
    <source>
        <strain evidence="3">CBS 339.88</strain>
    </source>
</reference>
<feature type="compositionally biased region" description="Basic and acidic residues" evidence="1">
    <location>
        <begin position="448"/>
        <end position="483"/>
    </location>
</feature>
<evidence type="ECO:0008006" key="4">
    <source>
        <dbReference type="Google" id="ProtNLM"/>
    </source>
</evidence>
<gene>
    <name evidence="2" type="ORF">GALMADRAFT_249490</name>
</gene>
<dbReference type="OrthoDB" id="3144405at2759"/>
<dbReference type="AlphaFoldDB" id="A0A067T6C6"/>
<name>A0A067T6C6_GALM3</name>
<dbReference type="Proteomes" id="UP000027222">
    <property type="component" value="Unassembled WGS sequence"/>
</dbReference>
<feature type="compositionally biased region" description="Low complexity" evidence="1">
    <location>
        <begin position="303"/>
        <end position="318"/>
    </location>
</feature>
<feature type="compositionally biased region" description="Polar residues" evidence="1">
    <location>
        <begin position="336"/>
        <end position="358"/>
    </location>
</feature>
<organism evidence="2 3">
    <name type="scientific">Galerina marginata (strain CBS 339.88)</name>
    <dbReference type="NCBI Taxonomy" id="685588"/>
    <lineage>
        <taxon>Eukaryota</taxon>
        <taxon>Fungi</taxon>
        <taxon>Dikarya</taxon>
        <taxon>Basidiomycota</taxon>
        <taxon>Agaricomycotina</taxon>
        <taxon>Agaricomycetes</taxon>
        <taxon>Agaricomycetidae</taxon>
        <taxon>Agaricales</taxon>
        <taxon>Agaricineae</taxon>
        <taxon>Strophariaceae</taxon>
        <taxon>Galerina</taxon>
    </lineage>
</organism>
<feature type="compositionally biased region" description="Polar residues" evidence="1">
    <location>
        <begin position="281"/>
        <end position="300"/>
    </location>
</feature>
<sequence length="529" mass="57941">MADSLIPWISDYLIDVAENFGAKLSDIPTYNKKKKVQIIRFLTYGSDEDILIWTESSDKNHVIPIKFTKEAVSEYRKNSGGRITQHRGAIAAIRNFRPIFTPVPLGGGLTSRSFVVLECTSFSILGCTGEGNFGNPQPITNHPDIQLWSEGLSHDGGAGNILKDRKLQRESGILIDTHISSHVTPPVVVHDTPVEINKVQVLTTRTKQAYDLASYVSAWQITAKTTKYVALSGDMTTHGKGNTAVAIVEDLSDALAQEPNQPNNILSSQPDINRPRARSATPFSNWGSSPSAMKENSTPIKNPKSSMKSSAALPSSIPSPTPGQRTRAPVVVSGFSPDQPSSYPSGNETVIETSSPDLHSQVAIARRPVPRKIPRPTSPEPPKSSEPERILAPNSDTSGTQSQSQSQPEHNLFSQAIGHKGKTVAKAEEHDAPMDVDEEQFIRSQPSQEKEATKRLADNHGQRRASVDDRSAEGGEDIDGPRIVREEQHNILGAVNMNAEDAEMDEEYPWLDLWQIKAIMARTMAARWD</sequence>
<feature type="region of interest" description="Disordered" evidence="1">
    <location>
        <begin position="258"/>
        <end position="483"/>
    </location>
</feature>
<accession>A0A067T6C6</accession>
<feature type="compositionally biased region" description="Low complexity" evidence="1">
    <location>
        <begin position="397"/>
        <end position="407"/>
    </location>
</feature>
<keyword evidence="3" id="KW-1185">Reference proteome</keyword>
<protein>
    <recommendedName>
        <fullName evidence="4">Telomere replication protein EST3</fullName>
    </recommendedName>
</protein>